<organism evidence="1">
    <name type="scientific">marine metagenome</name>
    <dbReference type="NCBI Taxonomy" id="408172"/>
    <lineage>
        <taxon>unclassified sequences</taxon>
        <taxon>metagenomes</taxon>
        <taxon>ecological metagenomes</taxon>
    </lineage>
</organism>
<reference evidence="1" key="1">
    <citation type="submission" date="2018-05" db="EMBL/GenBank/DDBJ databases">
        <authorList>
            <person name="Lanie J.A."/>
            <person name="Ng W.-L."/>
            <person name="Kazmierczak K.M."/>
            <person name="Andrzejewski T.M."/>
            <person name="Davidsen T.M."/>
            <person name="Wayne K.J."/>
            <person name="Tettelin H."/>
            <person name="Glass J.I."/>
            <person name="Rusch D."/>
            <person name="Podicherti R."/>
            <person name="Tsui H.-C.T."/>
            <person name="Winkler M.E."/>
        </authorList>
    </citation>
    <scope>NUCLEOTIDE SEQUENCE</scope>
</reference>
<dbReference type="AlphaFoldDB" id="A0A381TXQ9"/>
<gene>
    <name evidence="1" type="ORF">METZ01_LOCUS73448</name>
</gene>
<sequence>QERVSPSRWLLRVPMFDREWRVAMRKELGLYYFGDPTHATEYTQASFEVEMKEASFKINELQINWGEIWAEVSYDVP</sequence>
<evidence type="ECO:0000313" key="1">
    <source>
        <dbReference type="EMBL" id="SVA20594.1"/>
    </source>
</evidence>
<name>A0A381TXQ9_9ZZZZ</name>
<protein>
    <submittedName>
        <fullName evidence="1">Uncharacterized protein</fullName>
    </submittedName>
</protein>
<feature type="non-terminal residue" evidence="1">
    <location>
        <position position="1"/>
    </location>
</feature>
<dbReference type="EMBL" id="UINC01005324">
    <property type="protein sequence ID" value="SVA20594.1"/>
    <property type="molecule type" value="Genomic_DNA"/>
</dbReference>
<proteinExistence type="predicted"/>
<accession>A0A381TXQ9</accession>